<dbReference type="InterPro" id="IPR000259">
    <property type="entry name" value="Adhesion_dom_fimbrial"/>
</dbReference>
<dbReference type="RefSeq" id="WP_047254602.1">
    <property type="nucleotide sequence ID" value="NZ_CAWMFK010000075.1"/>
</dbReference>
<dbReference type="Gene3D" id="2.60.40.1090">
    <property type="entry name" value="Fimbrial-type adhesion domain"/>
    <property type="match status" value="1"/>
</dbReference>
<accession>A0A9Q8Q1L5</accession>
<proteinExistence type="predicted"/>
<feature type="domain" description="Fimbrial-type adhesion" evidence="1">
    <location>
        <begin position="31"/>
        <end position="189"/>
    </location>
</feature>
<evidence type="ECO:0000313" key="2">
    <source>
        <dbReference type="EMBL" id="UNH30043.1"/>
    </source>
</evidence>
<dbReference type="GeneID" id="79718038"/>
<dbReference type="InterPro" id="IPR036937">
    <property type="entry name" value="Adhesion_dom_fimbrial_sf"/>
</dbReference>
<evidence type="ECO:0000259" key="1">
    <source>
        <dbReference type="Pfam" id="PF00419"/>
    </source>
</evidence>
<dbReference type="GO" id="GO:0043709">
    <property type="term" value="P:cell adhesion involved in single-species biofilm formation"/>
    <property type="evidence" value="ECO:0007669"/>
    <property type="project" value="TreeGrafter"/>
</dbReference>
<dbReference type="Pfam" id="PF00419">
    <property type="entry name" value="Fimbrial"/>
    <property type="match status" value="1"/>
</dbReference>
<dbReference type="InterPro" id="IPR050263">
    <property type="entry name" value="Bact_Fimbrial_Adh_Pro"/>
</dbReference>
<dbReference type="Proteomes" id="UP000829116">
    <property type="component" value="Chromosome"/>
</dbReference>
<sequence length="190" mass="19754">MKKVILTALISSVISVSAFAAPANQGHGKVKFKGEIVDAPCSISADSIDQTVDLGQIANSVLAKGGASSPKPFTIELEDCVFDSGTKAPNNKVKITFSGASAKFDPTLLGVTGLVLEGSAADAKDNVGIQITDTNGMPIEMGKSTTQDHQLQNGSNTLEYSAYVRGANVDVAKIPLGKFEGVTNFTLTYN</sequence>
<reference evidence="2" key="1">
    <citation type="submission" date="2022-03" db="EMBL/GenBank/DDBJ databases">
        <title>ESBL-producing Moellerella wisconsensis and Escherichia marmotae isolated from wild game meat.</title>
        <authorList>
            <person name="Biggel M."/>
        </authorList>
    </citation>
    <scope>NUCLEOTIDE SEQUENCE</scope>
    <source>
        <strain evidence="2">W51</strain>
    </source>
</reference>
<dbReference type="InterPro" id="IPR008966">
    <property type="entry name" value="Adhesion_dom_sf"/>
</dbReference>
<dbReference type="PANTHER" id="PTHR33420:SF26">
    <property type="entry name" value="FIMBRIAL SUBUNIT"/>
    <property type="match status" value="1"/>
</dbReference>
<dbReference type="AlphaFoldDB" id="A0A9Q8Q1L5"/>
<protein>
    <submittedName>
        <fullName evidence="2">Type 1 fimbrial protein</fullName>
    </submittedName>
</protein>
<evidence type="ECO:0000313" key="3">
    <source>
        <dbReference type="Proteomes" id="UP000829116"/>
    </source>
</evidence>
<name>A0A9Q8Q1L5_9GAMM</name>
<dbReference type="PANTHER" id="PTHR33420">
    <property type="entry name" value="FIMBRIAL SUBUNIT ELFA-RELATED"/>
    <property type="match status" value="1"/>
</dbReference>
<gene>
    <name evidence="2" type="ORF">MNY72_11895</name>
</gene>
<dbReference type="GO" id="GO:0009289">
    <property type="term" value="C:pilus"/>
    <property type="evidence" value="ECO:0007669"/>
    <property type="project" value="InterPro"/>
</dbReference>
<dbReference type="EMBL" id="CP093245">
    <property type="protein sequence ID" value="UNH30043.1"/>
    <property type="molecule type" value="Genomic_DNA"/>
</dbReference>
<organism evidence="2 3">
    <name type="scientific">Moellerella wisconsensis</name>
    <dbReference type="NCBI Taxonomy" id="158849"/>
    <lineage>
        <taxon>Bacteria</taxon>
        <taxon>Pseudomonadati</taxon>
        <taxon>Pseudomonadota</taxon>
        <taxon>Gammaproteobacteria</taxon>
        <taxon>Enterobacterales</taxon>
        <taxon>Morganellaceae</taxon>
        <taxon>Moellerella</taxon>
    </lineage>
</organism>
<dbReference type="SUPFAM" id="SSF49401">
    <property type="entry name" value="Bacterial adhesins"/>
    <property type="match status" value="1"/>
</dbReference>